<evidence type="ECO:0000256" key="6">
    <source>
        <dbReference type="ARBA" id="ARBA00023136"/>
    </source>
</evidence>
<evidence type="ECO:0000259" key="12">
    <source>
        <dbReference type="Pfam" id="PF07715"/>
    </source>
</evidence>
<dbReference type="OrthoDB" id="9805434at2"/>
<gene>
    <name evidence="13" type="ORF">SAMN02745724_00615</name>
</gene>
<evidence type="ECO:0000256" key="7">
    <source>
        <dbReference type="ARBA" id="ARBA00023237"/>
    </source>
</evidence>
<keyword evidence="6 8" id="KW-0472">Membrane</keyword>
<evidence type="ECO:0000256" key="3">
    <source>
        <dbReference type="ARBA" id="ARBA00022452"/>
    </source>
</evidence>
<evidence type="ECO:0000256" key="5">
    <source>
        <dbReference type="ARBA" id="ARBA00023077"/>
    </source>
</evidence>
<dbReference type="Pfam" id="PF00593">
    <property type="entry name" value="TonB_dep_Rec_b-barrel"/>
    <property type="match status" value="1"/>
</dbReference>
<evidence type="ECO:0000313" key="13">
    <source>
        <dbReference type="EMBL" id="SFB98116.1"/>
    </source>
</evidence>
<feature type="domain" description="TonB-dependent receptor-like beta-barrel" evidence="11">
    <location>
        <begin position="379"/>
        <end position="796"/>
    </location>
</feature>
<keyword evidence="3 8" id="KW-1134">Transmembrane beta strand</keyword>
<dbReference type="Gene3D" id="2.170.130.10">
    <property type="entry name" value="TonB-dependent receptor, plug domain"/>
    <property type="match status" value="1"/>
</dbReference>
<evidence type="ECO:0000256" key="1">
    <source>
        <dbReference type="ARBA" id="ARBA00004571"/>
    </source>
</evidence>
<feature type="chain" id="PRO_5011560420" evidence="10">
    <location>
        <begin position="33"/>
        <end position="844"/>
    </location>
</feature>
<feature type="signal peptide" evidence="10">
    <location>
        <begin position="1"/>
        <end position="32"/>
    </location>
</feature>
<dbReference type="PROSITE" id="PS52016">
    <property type="entry name" value="TONB_DEPENDENT_REC_3"/>
    <property type="match status" value="1"/>
</dbReference>
<dbReference type="AlphaFoldDB" id="A0A1I1FGQ3"/>
<dbReference type="Gene3D" id="2.40.170.20">
    <property type="entry name" value="TonB-dependent receptor, beta-barrel domain"/>
    <property type="match status" value="1"/>
</dbReference>
<comment type="subcellular location">
    <subcellularLocation>
        <location evidence="1 8">Cell outer membrane</location>
        <topology evidence="1 8">Multi-pass membrane protein</topology>
    </subcellularLocation>
</comment>
<evidence type="ECO:0000313" key="14">
    <source>
        <dbReference type="Proteomes" id="UP000198862"/>
    </source>
</evidence>
<evidence type="ECO:0000256" key="4">
    <source>
        <dbReference type="ARBA" id="ARBA00022692"/>
    </source>
</evidence>
<keyword evidence="10" id="KW-0732">Signal</keyword>
<keyword evidence="4 8" id="KW-0812">Transmembrane</keyword>
<accession>A0A1I1FGQ3</accession>
<organism evidence="13 14">
    <name type="scientific">Pseudoalteromonas denitrificans DSM 6059</name>
    <dbReference type="NCBI Taxonomy" id="1123010"/>
    <lineage>
        <taxon>Bacteria</taxon>
        <taxon>Pseudomonadati</taxon>
        <taxon>Pseudomonadota</taxon>
        <taxon>Gammaproteobacteria</taxon>
        <taxon>Alteromonadales</taxon>
        <taxon>Pseudoalteromonadaceae</taxon>
        <taxon>Pseudoalteromonas</taxon>
    </lineage>
</organism>
<reference evidence="13 14" key="1">
    <citation type="submission" date="2016-10" db="EMBL/GenBank/DDBJ databases">
        <authorList>
            <person name="de Groot N.N."/>
        </authorList>
    </citation>
    <scope>NUCLEOTIDE SEQUENCE [LARGE SCALE GENOMIC DNA]</scope>
    <source>
        <strain evidence="13 14">DSM 6059</strain>
    </source>
</reference>
<proteinExistence type="inferred from homology"/>
<keyword evidence="5 9" id="KW-0798">TonB box</keyword>
<feature type="domain" description="TonB-dependent receptor plug" evidence="12">
    <location>
        <begin position="61"/>
        <end position="182"/>
    </location>
</feature>
<dbReference type="SUPFAM" id="SSF56935">
    <property type="entry name" value="Porins"/>
    <property type="match status" value="1"/>
</dbReference>
<dbReference type="EMBL" id="FOLO01000003">
    <property type="protein sequence ID" value="SFB98116.1"/>
    <property type="molecule type" value="Genomic_DNA"/>
</dbReference>
<comment type="similarity">
    <text evidence="8 9">Belongs to the TonB-dependent receptor family.</text>
</comment>
<evidence type="ECO:0000256" key="9">
    <source>
        <dbReference type="RuleBase" id="RU003357"/>
    </source>
</evidence>
<sequence>MKNKFNVLHTAVKIALTSTATAGLLLSQSVYAADESQDNKAEENIEKIAVVGTRGAPRSIDDSPVPVDVIGGDELSKSGNTDMLEVLKSTVPAFSVQTNPISDAASFIRPANLRGLPADSTLILVNGKRRHRSSVIALQGAGINDGAHGADISVIPSAALKQVEILRDGAAAQYGSDAIAGVINFVLNDSDEGGSISARTSEYYEGDGRSFEVSGNIGLPLTDDGFANLSFQYKNADATDRSVQRPDAAAMIAEGNTAVKNPAQVWGSPEIKDDLTLFINSGIQINDETQVYAFGNYSDREVTGGYYFRNPLNRGGVFGDGNGNLLVGDLTADGSGNCPVVPVTDNNVLNDPAYLAMAANPNCFSFNSMFPGGFTPQFTGKIEDSSFVAGIKGEFSGIDYDVSLSTGQNESGYWLRDTVNASLGPASPTDFYTGSHIQKETALNIDLVKDIDVTSIEFLVIAGGFEYRDESFEVIAGQPESYAKGNLFEQGFSDGSNGFPGFKPEAAGKSSRSNSAVYVDVEAQYTADFLMTYAVRYENYDSFGSDTNYKVAAQYSVTDDFSLRSSLSTGFRAPTVGQENYRNVQTALDGGVLIDSALIPSNDPIAVALGATELTPEESESFAIGAVWNVSDIHLTLDLYQIDVTDRISQSDKFPVDSNDPSKGKVSFFTNDFDTKTSGLDFVAGYRMALFGGDASFNLAYNYNKTEVTNQGKVTTDFKVSRIENDIPKHKGTLAWTQSWDSFSMLARANYFGEFQGVHADWDSTANDVDAAVTVDLDVTYYLTEDLSVSVGAQNLFDKYPNEVADFVDGGEILPGDLLGAKYYETSPFGFNGGSYYLRATYNF</sequence>
<dbReference type="Pfam" id="PF07715">
    <property type="entry name" value="Plug"/>
    <property type="match status" value="1"/>
</dbReference>
<dbReference type="InterPro" id="IPR039426">
    <property type="entry name" value="TonB-dep_rcpt-like"/>
</dbReference>
<dbReference type="CDD" id="cd01347">
    <property type="entry name" value="ligand_gated_channel"/>
    <property type="match status" value="1"/>
</dbReference>
<keyword evidence="2 8" id="KW-0813">Transport</keyword>
<dbReference type="RefSeq" id="WP_091979816.1">
    <property type="nucleotide sequence ID" value="NZ_FOLO01000003.1"/>
</dbReference>
<dbReference type="InterPro" id="IPR000531">
    <property type="entry name" value="Beta-barrel_TonB"/>
</dbReference>
<dbReference type="Proteomes" id="UP000198862">
    <property type="component" value="Unassembled WGS sequence"/>
</dbReference>
<keyword evidence="7 8" id="KW-0998">Cell outer membrane</keyword>
<dbReference type="PANTHER" id="PTHR47234:SF3">
    <property type="entry name" value="SECRETIN_TONB SHORT N-TERMINAL DOMAIN-CONTAINING PROTEIN"/>
    <property type="match status" value="1"/>
</dbReference>
<protein>
    <submittedName>
        <fullName evidence="13">Iron complex outermembrane recepter protein</fullName>
    </submittedName>
</protein>
<dbReference type="InterPro" id="IPR037066">
    <property type="entry name" value="Plug_dom_sf"/>
</dbReference>
<dbReference type="STRING" id="1123010.SAMN02745724_00615"/>
<dbReference type="GO" id="GO:0009279">
    <property type="term" value="C:cell outer membrane"/>
    <property type="evidence" value="ECO:0007669"/>
    <property type="project" value="UniProtKB-SubCell"/>
</dbReference>
<evidence type="ECO:0000256" key="2">
    <source>
        <dbReference type="ARBA" id="ARBA00022448"/>
    </source>
</evidence>
<evidence type="ECO:0000259" key="11">
    <source>
        <dbReference type="Pfam" id="PF00593"/>
    </source>
</evidence>
<dbReference type="InterPro" id="IPR012910">
    <property type="entry name" value="Plug_dom"/>
</dbReference>
<dbReference type="InterPro" id="IPR036942">
    <property type="entry name" value="Beta-barrel_TonB_sf"/>
</dbReference>
<evidence type="ECO:0000256" key="10">
    <source>
        <dbReference type="SAM" id="SignalP"/>
    </source>
</evidence>
<name>A0A1I1FGQ3_9GAMM</name>
<keyword evidence="14" id="KW-1185">Reference proteome</keyword>
<dbReference type="PANTHER" id="PTHR47234">
    <property type="match status" value="1"/>
</dbReference>
<evidence type="ECO:0000256" key="8">
    <source>
        <dbReference type="PROSITE-ProRule" id="PRU01360"/>
    </source>
</evidence>